<dbReference type="AlphaFoldDB" id="B1G5N0"/>
<protein>
    <submittedName>
        <fullName evidence="2">RNA polymerase alpha subunit domain protein</fullName>
    </submittedName>
</protein>
<evidence type="ECO:0000313" key="3">
    <source>
        <dbReference type="Proteomes" id="UP000005045"/>
    </source>
</evidence>
<comment type="caution">
    <text evidence="2">The sequence shown here is derived from an EMBL/GenBank/DDBJ whole genome shotgun (WGS) entry which is preliminary data.</text>
</comment>
<evidence type="ECO:0000313" key="2">
    <source>
        <dbReference type="EMBL" id="EDT08481.1"/>
    </source>
</evidence>
<proteinExistence type="predicted"/>
<gene>
    <name evidence="2" type="ORF">BgramDRAFT_4634</name>
</gene>
<reference evidence="2 3" key="1">
    <citation type="submission" date="2008-03" db="EMBL/GenBank/DDBJ databases">
        <title>Sequencing of the draft genome and assembly of Burkholderia graminis C4D1M.</title>
        <authorList>
            <consortium name="US DOE Joint Genome Institute (JGI-PGF)"/>
            <person name="Copeland A."/>
            <person name="Lucas S."/>
            <person name="Lapidus A."/>
            <person name="Glavina del Rio T."/>
            <person name="Dalin E."/>
            <person name="Tice H."/>
            <person name="Bruce D."/>
            <person name="Goodwin L."/>
            <person name="Pitluck S."/>
            <person name="Larimer F."/>
            <person name="Land M.L."/>
            <person name="Hauser L."/>
            <person name="Tiedje J."/>
            <person name="Richardson P."/>
        </authorList>
    </citation>
    <scope>NUCLEOTIDE SEQUENCE [LARGE SCALE GENOMIC DNA]</scope>
    <source>
        <strain evidence="3">ATCC 700544 / DSM 17151 / LMG 18924 / NCIMB 13744 / C4D1M</strain>
    </source>
</reference>
<name>B1G5N0_PARG4</name>
<evidence type="ECO:0000259" key="1">
    <source>
        <dbReference type="Pfam" id="PF03118"/>
    </source>
</evidence>
<dbReference type="RefSeq" id="WP_006051204.1">
    <property type="nucleotide sequence ID" value="NZ_ABLD01000017.1"/>
</dbReference>
<keyword evidence="3" id="KW-1185">Reference proteome</keyword>
<dbReference type="SUPFAM" id="SSF47789">
    <property type="entry name" value="C-terminal domain of RNA polymerase alpha subunit"/>
    <property type="match status" value="1"/>
</dbReference>
<dbReference type="GO" id="GO:0006351">
    <property type="term" value="P:DNA-templated transcription"/>
    <property type="evidence" value="ECO:0007669"/>
    <property type="project" value="InterPro"/>
</dbReference>
<dbReference type="EMBL" id="ABLD01000017">
    <property type="protein sequence ID" value="EDT08481.1"/>
    <property type="molecule type" value="Genomic_DNA"/>
</dbReference>
<organism evidence="2 3">
    <name type="scientific">Paraburkholderia graminis (strain ATCC 700544 / DSM 17151 / LMG 18924 / NCIMB 13744 / C4D1M)</name>
    <dbReference type="NCBI Taxonomy" id="396598"/>
    <lineage>
        <taxon>Bacteria</taxon>
        <taxon>Pseudomonadati</taxon>
        <taxon>Pseudomonadota</taxon>
        <taxon>Betaproteobacteria</taxon>
        <taxon>Burkholderiales</taxon>
        <taxon>Burkholderiaceae</taxon>
        <taxon>Paraburkholderia</taxon>
    </lineage>
</organism>
<feature type="domain" description="RNA polymerase alpha subunit C-terminal" evidence="1">
    <location>
        <begin position="10"/>
        <end position="65"/>
    </location>
</feature>
<dbReference type="Gene3D" id="1.10.150.20">
    <property type="entry name" value="5' to 3' exonuclease, C-terminal subdomain"/>
    <property type="match status" value="1"/>
</dbReference>
<dbReference type="Pfam" id="PF03118">
    <property type="entry name" value="RNA_pol_A_CTD"/>
    <property type="match status" value="1"/>
</dbReference>
<dbReference type="GO" id="GO:0003677">
    <property type="term" value="F:DNA binding"/>
    <property type="evidence" value="ECO:0007669"/>
    <property type="project" value="InterPro"/>
</dbReference>
<dbReference type="Proteomes" id="UP000005045">
    <property type="component" value="Unassembled WGS sequence"/>
</dbReference>
<dbReference type="GO" id="GO:0003899">
    <property type="term" value="F:DNA-directed RNA polymerase activity"/>
    <property type="evidence" value="ECO:0007669"/>
    <property type="project" value="InterPro"/>
</dbReference>
<accession>B1G5N0</accession>
<sequence>MNAPVAAIKSDAPLDLLDLNFRVTNRLASAGIFRVGDLCVCSASDLLKMPGFGVKSLQEVERSLQRAGRSLRKEDPQ</sequence>
<dbReference type="InterPro" id="IPR011260">
    <property type="entry name" value="RNAP_asu_C"/>
</dbReference>